<accession>A0A6C0BSV8</accession>
<sequence>MDQEKMYGVVDGGYLCRNEGHDYINDGFYRRNIPDKKLENQFSFRPVPTKYVKYPALHVRHTNNISEERQFYEVSDNFNPGNDKGPYSGYIKNVDLENNLRNTYFGLQKCNQSVYVPKSNSDLYVDTVKANNEISNSQMQHGLLFQSQDFKPFNPDKHSRSIEIFNNHTRNQRSLK</sequence>
<dbReference type="AlphaFoldDB" id="A0A6C0BSV8"/>
<proteinExistence type="predicted"/>
<evidence type="ECO:0000313" key="1">
    <source>
        <dbReference type="EMBL" id="QHS94871.1"/>
    </source>
</evidence>
<reference evidence="1" key="1">
    <citation type="journal article" date="2020" name="Nature">
        <title>Giant virus diversity and host interactions through global metagenomics.</title>
        <authorList>
            <person name="Schulz F."/>
            <person name="Roux S."/>
            <person name="Paez-Espino D."/>
            <person name="Jungbluth S."/>
            <person name="Walsh D.A."/>
            <person name="Denef V.J."/>
            <person name="McMahon K.D."/>
            <person name="Konstantinidis K.T."/>
            <person name="Eloe-Fadrosh E.A."/>
            <person name="Kyrpides N.C."/>
            <person name="Woyke T."/>
        </authorList>
    </citation>
    <scope>NUCLEOTIDE SEQUENCE</scope>
    <source>
        <strain evidence="1">GVMAG-M-3300018428-16</strain>
    </source>
</reference>
<name>A0A6C0BSV8_9ZZZZ</name>
<dbReference type="EMBL" id="MN739234">
    <property type="protein sequence ID" value="QHS94871.1"/>
    <property type="molecule type" value="Genomic_DNA"/>
</dbReference>
<organism evidence="1">
    <name type="scientific">viral metagenome</name>
    <dbReference type="NCBI Taxonomy" id="1070528"/>
    <lineage>
        <taxon>unclassified sequences</taxon>
        <taxon>metagenomes</taxon>
        <taxon>organismal metagenomes</taxon>
    </lineage>
</organism>
<protein>
    <submittedName>
        <fullName evidence="1">Uncharacterized protein</fullName>
    </submittedName>
</protein>